<accession>A0A022RJL3</accession>
<proteinExistence type="predicted"/>
<dbReference type="AlphaFoldDB" id="A0A022RJL3"/>
<keyword evidence="2" id="KW-0732">Signal</keyword>
<keyword evidence="5" id="KW-1185">Reference proteome</keyword>
<name>A0A022RJL3_ERYGU</name>
<dbReference type="InterPro" id="IPR044846">
    <property type="entry name" value="GH10"/>
</dbReference>
<dbReference type="PANTHER" id="PTHR31490:SF2">
    <property type="entry name" value="GLYCOSYL HYDROLASE FAMILY 10 PROTEIN"/>
    <property type="match status" value="1"/>
</dbReference>
<feature type="domain" description="CBM-cenC" evidence="3">
    <location>
        <begin position="49"/>
        <end position="164"/>
    </location>
</feature>
<dbReference type="Gene3D" id="2.60.120.260">
    <property type="entry name" value="Galactose-binding domain-like"/>
    <property type="match status" value="1"/>
</dbReference>
<dbReference type="PANTHER" id="PTHR31490">
    <property type="entry name" value="GLYCOSYL HYDROLASE"/>
    <property type="match status" value="1"/>
</dbReference>
<dbReference type="InterPro" id="IPR008979">
    <property type="entry name" value="Galactose-bd-like_sf"/>
</dbReference>
<feature type="chain" id="PRO_5001505131" description="CBM-cenC domain-containing protein" evidence="2">
    <location>
        <begin position="24"/>
        <end position="195"/>
    </location>
</feature>
<reference evidence="4 5" key="1">
    <citation type="journal article" date="2013" name="Proc. Natl. Acad. Sci. U.S.A.">
        <title>Fine-scale variation in meiotic recombination in Mimulus inferred from population shotgun sequencing.</title>
        <authorList>
            <person name="Hellsten U."/>
            <person name="Wright K.M."/>
            <person name="Jenkins J."/>
            <person name="Shu S."/>
            <person name="Yuan Y."/>
            <person name="Wessler S.R."/>
            <person name="Schmutz J."/>
            <person name="Willis J.H."/>
            <person name="Rokhsar D.S."/>
        </authorList>
    </citation>
    <scope>NUCLEOTIDE SEQUENCE [LARGE SCALE GENOMIC DNA]</scope>
    <source>
        <strain evidence="5">cv. DUN x IM62</strain>
    </source>
</reference>
<dbReference type="STRING" id="4155.A0A022RJL3"/>
<dbReference type="EMBL" id="KI630456">
    <property type="protein sequence ID" value="EYU39075.1"/>
    <property type="molecule type" value="Genomic_DNA"/>
</dbReference>
<feature type="non-terminal residue" evidence="4">
    <location>
        <position position="195"/>
    </location>
</feature>
<protein>
    <recommendedName>
        <fullName evidence="3">CBM-cenC domain-containing protein</fullName>
    </recommendedName>
</protein>
<sequence length="195" mass="21556">MAKLVYSWWFLSFLLILVSRIEAHSVTYDPSFTHECLSTPLKPQYNGGIIINPELNEKLNGWIVSGDASAALGESCDGNNYIITSKRKQSIFSQKLFLEENKLYTFSAWVQVSNGNDADVAAIIKTSTYSQSPGAVIGREGCWSMLKGGFVVNVTGPADLYFELGVQFGDILEGEVVLVEEMTILTEEKRRVIGT</sequence>
<evidence type="ECO:0000259" key="3">
    <source>
        <dbReference type="Pfam" id="PF02018"/>
    </source>
</evidence>
<evidence type="ECO:0000256" key="2">
    <source>
        <dbReference type="SAM" id="SignalP"/>
    </source>
</evidence>
<organism evidence="4 5">
    <name type="scientific">Erythranthe guttata</name>
    <name type="common">Yellow monkey flower</name>
    <name type="synonym">Mimulus guttatus</name>
    <dbReference type="NCBI Taxonomy" id="4155"/>
    <lineage>
        <taxon>Eukaryota</taxon>
        <taxon>Viridiplantae</taxon>
        <taxon>Streptophyta</taxon>
        <taxon>Embryophyta</taxon>
        <taxon>Tracheophyta</taxon>
        <taxon>Spermatophyta</taxon>
        <taxon>Magnoliopsida</taxon>
        <taxon>eudicotyledons</taxon>
        <taxon>Gunneridae</taxon>
        <taxon>Pentapetalae</taxon>
        <taxon>asterids</taxon>
        <taxon>lamiids</taxon>
        <taxon>Lamiales</taxon>
        <taxon>Phrymaceae</taxon>
        <taxon>Erythranthe</taxon>
    </lineage>
</organism>
<gene>
    <name evidence="4" type="ORF">MIMGU_mgv1a0048872mg</name>
</gene>
<dbReference type="GO" id="GO:0004553">
    <property type="term" value="F:hydrolase activity, hydrolyzing O-glycosyl compounds"/>
    <property type="evidence" value="ECO:0007669"/>
    <property type="project" value="InterPro"/>
</dbReference>
<feature type="signal peptide" evidence="2">
    <location>
        <begin position="1"/>
        <end position="23"/>
    </location>
</feature>
<evidence type="ECO:0000313" key="5">
    <source>
        <dbReference type="Proteomes" id="UP000030748"/>
    </source>
</evidence>
<dbReference type="SUPFAM" id="SSF49785">
    <property type="entry name" value="Galactose-binding domain-like"/>
    <property type="match status" value="1"/>
</dbReference>
<dbReference type="InterPro" id="IPR003305">
    <property type="entry name" value="CenC_carb-bd"/>
</dbReference>
<evidence type="ECO:0000313" key="4">
    <source>
        <dbReference type="EMBL" id="EYU39075.1"/>
    </source>
</evidence>
<evidence type="ECO:0000256" key="1">
    <source>
        <dbReference type="ARBA" id="ARBA00022801"/>
    </source>
</evidence>
<dbReference type="GO" id="GO:0005975">
    <property type="term" value="P:carbohydrate metabolic process"/>
    <property type="evidence" value="ECO:0007669"/>
    <property type="project" value="InterPro"/>
</dbReference>
<dbReference type="Proteomes" id="UP000030748">
    <property type="component" value="Unassembled WGS sequence"/>
</dbReference>
<keyword evidence="1" id="KW-0378">Hydrolase</keyword>
<dbReference type="Pfam" id="PF02018">
    <property type="entry name" value="CBM_4_9"/>
    <property type="match status" value="1"/>
</dbReference>